<comment type="caution">
    <text evidence="2">The sequence shown here is derived from an EMBL/GenBank/DDBJ whole genome shotgun (WGS) entry which is preliminary data.</text>
</comment>
<dbReference type="OrthoDB" id="799809at2"/>
<keyword evidence="3" id="KW-1185">Reference proteome</keyword>
<accession>A0A2M9C9A3</accession>
<name>A0A2M9C9A3_9FLAO</name>
<keyword evidence="1" id="KW-0472">Membrane</keyword>
<dbReference type="RefSeq" id="WP_157798744.1">
    <property type="nucleotide sequence ID" value="NZ_PGFD01000001.1"/>
</dbReference>
<evidence type="ECO:0000256" key="1">
    <source>
        <dbReference type="SAM" id="Phobius"/>
    </source>
</evidence>
<sequence length="121" mass="14371">MKKFKIFPCFQAIYYLFTSIWPLIHMKSFLMVTGEKTDLWLVKTVGILLLPYCLLLFYLTFNDKKNPVIILSIIFCCLGLFIIDIYYYLNGVINGSYLIDAGFQLLFMGYWLYFLSIRKIR</sequence>
<feature type="transmembrane region" description="Helical" evidence="1">
    <location>
        <begin position="68"/>
        <end position="89"/>
    </location>
</feature>
<dbReference type="Proteomes" id="UP000228740">
    <property type="component" value="Unassembled WGS sequence"/>
</dbReference>
<organism evidence="2 3">
    <name type="scientific">Chryseobacterium geocarposphaerae</name>
    <dbReference type="NCBI Taxonomy" id="1416776"/>
    <lineage>
        <taxon>Bacteria</taxon>
        <taxon>Pseudomonadati</taxon>
        <taxon>Bacteroidota</taxon>
        <taxon>Flavobacteriia</taxon>
        <taxon>Flavobacteriales</taxon>
        <taxon>Weeksellaceae</taxon>
        <taxon>Chryseobacterium group</taxon>
        <taxon>Chryseobacterium</taxon>
    </lineage>
</organism>
<dbReference type="AlphaFoldDB" id="A0A2M9C9A3"/>
<feature type="transmembrane region" description="Helical" evidence="1">
    <location>
        <begin position="40"/>
        <end position="61"/>
    </location>
</feature>
<protein>
    <submittedName>
        <fullName evidence="2">Uncharacterized protein</fullName>
    </submittedName>
</protein>
<feature type="transmembrane region" description="Helical" evidence="1">
    <location>
        <begin position="95"/>
        <end position="115"/>
    </location>
</feature>
<keyword evidence="1" id="KW-1133">Transmembrane helix</keyword>
<proteinExistence type="predicted"/>
<keyword evidence="1" id="KW-0812">Transmembrane</keyword>
<evidence type="ECO:0000313" key="3">
    <source>
        <dbReference type="Proteomes" id="UP000228740"/>
    </source>
</evidence>
<dbReference type="EMBL" id="PGFD01000001">
    <property type="protein sequence ID" value="PJJ67431.1"/>
    <property type="molecule type" value="Genomic_DNA"/>
</dbReference>
<evidence type="ECO:0000313" key="2">
    <source>
        <dbReference type="EMBL" id="PJJ67431.1"/>
    </source>
</evidence>
<feature type="transmembrane region" description="Helical" evidence="1">
    <location>
        <begin position="12"/>
        <end position="34"/>
    </location>
</feature>
<reference evidence="2 3" key="1">
    <citation type="submission" date="2017-11" db="EMBL/GenBank/DDBJ databases">
        <title>Genomic Encyclopedia of Archaeal and Bacterial Type Strains, Phase II (KMG-II): From Individual Species to Whole Genera.</title>
        <authorList>
            <person name="Goeker M."/>
        </authorList>
    </citation>
    <scope>NUCLEOTIDE SEQUENCE [LARGE SCALE GENOMIC DNA]</scope>
    <source>
        <strain evidence="2 3">DSM 27617</strain>
    </source>
</reference>
<gene>
    <name evidence="2" type="ORF">CLV73_1443</name>
</gene>